<dbReference type="Gene3D" id="1.10.10.10">
    <property type="entry name" value="Winged helix-like DNA-binding domain superfamily/Winged helix DNA-binding domain"/>
    <property type="match status" value="1"/>
</dbReference>
<sequence length="143" mass="16296">MATTIQQIAHLAQIRRARERLDQIEEMRAADELYKLGKSQREIADLLITTQPRVDRLLRGAHALGDAPTPEERILRATVEDSPRDLLVRELRAYDYTFTEYAPSPHEGSVPGTWSQVSMAYRLRLLSDEEYANVRAAVRPPAL</sequence>
<accession>A0A4Z0HYM6</accession>
<dbReference type="SUPFAM" id="SSF109709">
    <property type="entry name" value="KorB DNA-binding domain-like"/>
    <property type="match status" value="1"/>
</dbReference>
<reference evidence="1 2" key="1">
    <citation type="submission" date="2018-12" db="EMBL/GenBank/DDBJ databases">
        <title>Draft genome sequences of Mycolicibacterium peregrinum isolated from a pig with lymphadenitis and from soil on the same Japanese pig farm.</title>
        <authorList>
            <person name="Komatsu T."/>
            <person name="Ohya K."/>
            <person name="Sawai K."/>
            <person name="Odoi J.O."/>
            <person name="Otsu K."/>
            <person name="Ota A."/>
            <person name="Ito T."/>
            <person name="Kawai M."/>
            <person name="Maruyama F."/>
        </authorList>
    </citation>
    <scope>NUCLEOTIDE SEQUENCE [LARGE SCALE GENOMIC DNA]</scope>
    <source>
        <strain evidence="1 2">138</strain>
    </source>
</reference>
<evidence type="ECO:0000313" key="2">
    <source>
        <dbReference type="Proteomes" id="UP000297792"/>
    </source>
</evidence>
<keyword evidence="2" id="KW-1185">Reference proteome</keyword>
<evidence type="ECO:0000313" key="1">
    <source>
        <dbReference type="EMBL" id="TGB47790.1"/>
    </source>
</evidence>
<protein>
    <submittedName>
        <fullName evidence="1">Uncharacterized protein</fullName>
    </submittedName>
</protein>
<dbReference type="RefSeq" id="WP_135358460.1">
    <property type="nucleotide sequence ID" value="NZ_RWJZ01000001.1"/>
</dbReference>
<dbReference type="AlphaFoldDB" id="A0A4Z0HYM6"/>
<proteinExistence type="predicted"/>
<comment type="caution">
    <text evidence="1">The sequence shown here is derived from an EMBL/GenBank/DDBJ whole genome shotgun (WGS) entry which is preliminary data.</text>
</comment>
<dbReference type="EMBL" id="RWKA01000001">
    <property type="protein sequence ID" value="TGB47790.1"/>
    <property type="molecule type" value="Genomic_DNA"/>
</dbReference>
<dbReference type="Proteomes" id="UP000297792">
    <property type="component" value="Unassembled WGS sequence"/>
</dbReference>
<name>A0A4Z0HYM6_MYCPR</name>
<dbReference type="InterPro" id="IPR036388">
    <property type="entry name" value="WH-like_DNA-bd_sf"/>
</dbReference>
<organism evidence="1 2">
    <name type="scientific">Mycolicibacterium peregrinum</name>
    <name type="common">Mycobacterium peregrinum</name>
    <dbReference type="NCBI Taxonomy" id="43304"/>
    <lineage>
        <taxon>Bacteria</taxon>
        <taxon>Bacillati</taxon>
        <taxon>Actinomycetota</taxon>
        <taxon>Actinomycetes</taxon>
        <taxon>Mycobacteriales</taxon>
        <taxon>Mycobacteriaceae</taxon>
        <taxon>Mycolicibacterium</taxon>
    </lineage>
</organism>
<gene>
    <name evidence="1" type="ORF">EJD98_02475</name>
</gene>